<evidence type="ECO:0000313" key="2">
    <source>
        <dbReference type="Proteomes" id="UP001159427"/>
    </source>
</evidence>
<sequence>KEIEEWPLQPEQQWGDLLKTDEGVKMEKATVAAAVPRSQSSSAIWDASPVKLVGKIHTRFQASSGNSDSANWPRYEAVFIPKPWRYTISKDNLNLQCATLLSS</sequence>
<gene>
    <name evidence="1" type="ORF">PEVE_00039701</name>
</gene>
<feature type="non-terminal residue" evidence="1">
    <location>
        <position position="1"/>
    </location>
</feature>
<keyword evidence="2" id="KW-1185">Reference proteome</keyword>
<protein>
    <submittedName>
        <fullName evidence="1">Uncharacterized protein</fullName>
    </submittedName>
</protein>
<organism evidence="1 2">
    <name type="scientific">Porites evermanni</name>
    <dbReference type="NCBI Taxonomy" id="104178"/>
    <lineage>
        <taxon>Eukaryota</taxon>
        <taxon>Metazoa</taxon>
        <taxon>Cnidaria</taxon>
        <taxon>Anthozoa</taxon>
        <taxon>Hexacorallia</taxon>
        <taxon>Scleractinia</taxon>
        <taxon>Fungiina</taxon>
        <taxon>Poritidae</taxon>
        <taxon>Porites</taxon>
    </lineage>
</organism>
<reference evidence="1 2" key="1">
    <citation type="submission" date="2022-05" db="EMBL/GenBank/DDBJ databases">
        <authorList>
            <consortium name="Genoscope - CEA"/>
            <person name="William W."/>
        </authorList>
    </citation>
    <scope>NUCLEOTIDE SEQUENCE [LARGE SCALE GENOMIC DNA]</scope>
</reference>
<proteinExistence type="predicted"/>
<evidence type="ECO:0000313" key="1">
    <source>
        <dbReference type="EMBL" id="CAH3036933.1"/>
    </source>
</evidence>
<dbReference type="EMBL" id="CALNXI010000704">
    <property type="protein sequence ID" value="CAH3036933.1"/>
    <property type="molecule type" value="Genomic_DNA"/>
</dbReference>
<accession>A0ABN8MVH7</accession>
<name>A0ABN8MVH7_9CNID</name>
<comment type="caution">
    <text evidence="1">The sequence shown here is derived from an EMBL/GenBank/DDBJ whole genome shotgun (WGS) entry which is preliminary data.</text>
</comment>
<dbReference type="Proteomes" id="UP001159427">
    <property type="component" value="Unassembled WGS sequence"/>
</dbReference>